<gene>
    <name evidence="2" type="ORF">ALQ04_01092</name>
</gene>
<comment type="caution">
    <text evidence="2">The sequence shown here is derived from an EMBL/GenBank/DDBJ whole genome shotgun (WGS) entry which is preliminary data.</text>
</comment>
<feature type="transmembrane region" description="Helical" evidence="1">
    <location>
        <begin position="33"/>
        <end position="54"/>
    </location>
</feature>
<dbReference type="EMBL" id="RBRE01000083">
    <property type="protein sequence ID" value="RMQ42251.1"/>
    <property type="molecule type" value="Genomic_DNA"/>
</dbReference>
<keyword evidence="1" id="KW-0812">Transmembrane</keyword>
<dbReference type="RefSeq" id="WP_122317718.1">
    <property type="nucleotide sequence ID" value="NZ_RBRE01000083.1"/>
</dbReference>
<name>A0A3M4LMN5_PSECI</name>
<protein>
    <submittedName>
        <fullName evidence="2">Uncharacterized protein</fullName>
    </submittedName>
</protein>
<dbReference type="AlphaFoldDB" id="A0A3M4LMN5"/>
<sequence>MHKNRRTHEHLSADEDDATYYVRQRNPASASTFYRNVGVLLILIGAVGYGVFYYNNTLSPIAGKPAAPEIHGINEPANLPVLPPMTSSAQQPQPLADCIGPDNLINEAVATCRFGQLPKTTRNPDARGMVSERYMAQYKADQQKPQTAHTRMQSIEWATVAQWDRKRTYRALWSITDNRIDGSSVCSNWRKGSIEYRECRKGAKVYFREQCKSWGKQWDRAHADSSRAAQQRYCSAGEGFNPLG</sequence>
<organism evidence="2 3">
    <name type="scientific">Pseudomonas cichorii</name>
    <dbReference type="NCBI Taxonomy" id="36746"/>
    <lineage>
        <taxon>Bacteria</taxon>
        <taxon>Pseudomonadati</taxon>
        <taxon>Pseudomonadota</taxon>
        <taxon>Gammaproteobacteria</taxon>
        <taxon>Pseudomonadales</taxon>
        <taxon>Pseudomonadaceae</taxon>
        <taxon>Pseudomonas</taxon>
    </lineage>
</organism>
<accession>A0A3M4LMN5</accession>
<dbReference type="OrthoDB" id="7030833at2"/>
<keyword evidence="1" id="KW-1133">Transmembrane helix</keyword>
<keyword evidence="1" id="KW-0472">Membrane</keyword>
<proteinExistence type="predicted"/>
<reference evidence="2 3" key="1">
    <citation type="submission" date="2018-08" db="EMBL/GenBank/DDBJ databases">
        <title>Recombination of ecologically and evolutionarily significant loci maintains genetic cohesion in the Pseudomonas syringae species complex.</title>
        <authorList>
            <person name="Dillon M."/>
            <person name="Thakur S."/>
            <person name="Almeida R.N.D."/>
            <person name="Weir B.S."/>
            <person name="Guttman D.S."/>
        </authorList>
    </citation>
    <scope>NUCLEOTIDE SEQUENCE [LARGE SCALE GENOMIC DNA]</scope>
    <source>
        <strain evidence="2 3">ICMP 3353</strain>
    </source>
</reference>
<evidence type="ECO:0000313" key="3">
    <source>
        <dbReference type="Proteomes" id="UP000277236"/>
    </source>
</evidence>
<dbReference type="Proteomes" id="UP000277236">
    <property type="component" value="Unassembled WGS sequence"/>
</dbReference>
<evidence type="ECO:0000313" key="2">
    <source>
        <dbReference type="EMBL" id="RMQ42251.1"/>
    </source>
</evidence>
<evidence type="ECO:0000256" key="1">
    <source>
        <dbReference type="SAM" id="Phobius"/>
    </source>
</evidence>